<dbReference type="GO" id="GO:0015979">
    <property type="term" value="P:photosynthesis"/>
    <property type="evidence" value="ECO:0007669"/>
    <property type="project" value="InterPro"/>
</dbReference>
<dbReference type="EMBL" id="NTFS01000230">
    <property type="protein sequence ID" value="PAX52518.1"/>
    <property type="molecule type" value="Genomic_DNA"/>
</dbReference>
<evidence type="ECO:0000256" key="3">
    <source>
        <dbReference type="ARBA" id="ARBA00023136"/>
    </source>
</evidence>
<dbReference type="SUPFAM" id="SSF101112">
    <property type="entry name" value="Oxygen-evolving enhancer protein 3"/>
    <property type="match status" value="1"/>
</dbReference>
<name>A0A2A2TFV6_9CYAN</name>
<reference evidence="5 6" key="1">
    <citation type="submission" date="2017-08" db="EMBL/GenBank/DDBJ databases">
        <title>Draft genome sequence of filamentous cyanobacterium Calothrix elsteri CCALA 953.</title>
        <authorList>
            <person name="Gagunashvili A.N."/>
            <person name="Elster J."/>
            <person name="Andresson O.S."/>
        </authorList>
    </citation>
    <scope>NUCLEOTIDE SEQUENCE [LARGE SCALE GENOMIC DNA]</scope>
    <source>
        <strain evidence="5 6">CCALA 953</strain>
    </source>
</reference>
<evidence type="ECO:0000256" key="1">
    <source>
        <dbReference type="ARBA" id="ARBA00004370"/>
    </source>
</evidence>
<sequence length="155" mass="17192">MARQRTLISLILVFLATFLMSCGGPAVSTPPPTYTQAQVQKIDEYKTDIIAVRDRATELRQLIGTKDWIKVGNFIHGPMAEARLDMTYIIPNLLPKEQPIARKVARDLFEHLVKIDQAATSGNQPVAASNFAAAYVDFDKFLELLPESISSTEEG</sequence>
<evidence type="ECO:0000256" key="2">
    <source>
        <dbReference type="ARBA" id="ARBA00023078"/>
    </source>
</evidence>
<dbReference type="GO" id="GO:0019898">
    <property type="term" value="C:extrinsic component of membrane"/>
    <property type="evidence" value="ECO:0007669"/>
    <property type="project" value="InterPro"/>
</dbReference>
<gene>
    <name evidence="5" type="primary">psbQ</name>
    <name evidence="5" type="ORF">CK510_18895</name>
</gene>
<dbReference type="InterPro" id="IPR008797">
    <property type="entry name" value="PSII_PsbQ"/>
</dbReference>
<comment type="caution">
    <text evidence="5">The sequence shown here is derived from an EMBL/GenBank/DDBJ whole genome shotgun (WGS) entry which is preliminary data.</text>
</comment>
<evidence type="ECO:0000256" key="4">
    <source>
        <dbReference type="SAM" id="SignalP"/>
    </source>
</evidence>
<dbReference type="OrthoDB" id="425184at2"/>
<dbReference type="GO" id="GO:0009654">
    <property type="term" value="C:photosystem II oxygen evolving complex"/>
    <property type="evidence" value="ECO:0007669"/>
    <property type="project" value="InterPro"/>
</dbReference>
<organism evidence="5 6">
    <name type="scientific">Brunnivagina elsteri CCALA 953</name>
    <dbReference type="NCBI Taxonomy" id="987040"/>
    <lineage>
        <taxon>Bacteria</taxon>
        <taxon>Bacillati</taxon>
        <taxon>Cyanobacteriota</taxon>
        <taxon>Cyanophyceae</taxon>
        <taxon>Nostocales</taxon>
        <taxon>Calotrichaceae</taxon>
        <taxon>Brunnivagina</taxon>
    </lineage>
</organism>
<keyword evidence="4" id="KW-0732">Signal</keyword>
<dbReference type="PROSITE" id="PS51257">
    <property type="entry name" value="PROKAR_LIPOPROTEIN"/>
    <property type="match status" value="1"/>
</dbReference>
<dbReference type="AlphaFoldDB" id="A0A2A2TFV6"/>
<keyword evidence="2" id="KW-0793">Thylakoid</keyword>
<feature type="chain" id="PRO_5012697370" evidence="4">
    <location>
        <begin position="29"/>
        <end position="155"/>
    </location>
</feature>
<evidence type="ECO:0000313" key="6">
    <source>
        <dbReference type="Proteomes" id="UP000218238"/>
    </source>
</evidence>
<protein>
    <submittedName>
        <fullName evidence="5">Photosystem II protein PsbQ</fullName>
    </submittedName>
</protein>
<evidence type="ECO:0000313" key="5">
    <source>
        <dbReference type="EMBL" id="PAX52518.1"/>
    </source>
</evidence>
<dbReference type="Proteomes" id="UP000218238">
    <property type="component" value="Unassembled WGS sequence"/>
</dbReference>
<dbReference type="NCBIfam" id="TIGR03042">
    <property type="entry name" value="PS_II_psbQ_bact"/>
    <property type="match status" value="1"/>
</dbReference>
<keyword evidence="3" id="KW-0472">Membrane</keyword>
<dbReference type="InterPro" id="IPR017487">
    <property type="entry name" value="PSII_PsbQ_cyanobac"/>
</dbReference>
<feature type="signal peptide" evidence="4">
    <location>
        <begin position="1"/>
        <end position="28"/>
    </location>
</feature>
<proteinExistence type="predicted"/>
<dbReference type="Gene3D" id="1.20.120.290">
    <property type="entry name" value="Oxygen-evolving enhancer protein 3 (PsbQ), four-helix up-down bundle"/>
    <property type="match status" value="1"/>
</dbReference>
<dbReference type="GO" id="GO:0005509">
    <property type="term" value="F:calcium ion binding"/>
    <property type="evidence" value="ECO:0007669"/>
    <property type="project" value="InterPro"/>
</dbReference>
<dbReference type="Pfam" id="PF05757">
    <property type="entry name" value="PsbQ"/>
    <property type="match status" value="1"/>
</dbReference>
<dbReference type="InterPro" id="IPR023222">
    <property type="entry name" value="PsbQ-like_dom_sf"/>
</dbReference>
<accession>A0A2A2TFV6</accession>
<keyword evidence="6" id="KW-1185">Reference proteome</keyword>
<dbReference type="RefSeq" id="WP_095723175.1">
    <property type="nucleotide sequence ID" value="NZ_NTFS01000230.1"/>
</dbReference>
<comment type="subcellular location">
    <subcellularLocation>
        <location evidence="1">Membrane</location>
    </subcellularLocation>
</comment>